<keyword evidence="4" id="KW-1185">Reference proteome</keyword>
<feature type="transmembrane region" description="Helical" evidence="1">
    <location>
        <begin position="245"/>
        <end position="262"/>
    </location>
</feature>
<keyword evidence="1" id="KW-0472">Membrane</keyword>
<reference evidence="3 4" key="1">
    <citation type="submission" date="2024-06" db="EMBL/GenBank/DDBJ databases">
        <title>Genomic Encyclopedia of Type Strains, Phase IV (KMG-IV): sequencing the most valuable type-strain genomes for metagenomic binning, comparative biology and taxonomic classification.</title>
        <authorList>
            <person name="Goeker M."/>
        </authorList>
    </citation>
    <scope>NUCLEOTIDE SEQUENCE [LARGE SCALE GENOMIC DNA]</scope>
    <source>
        <strain evidence="3 4">DSM 21331</strain>
    </source>
</reference>
<dbReference type="InterPro" id="IPR032816">
    <property type="entry name" value="VTT_dom"/>
</dbReference>
<comment type="caution">
    <text evidence="3">The sequence shown here is derived from an EMBL/GenBank/DDBJ whole genome shotgun (WGS) entry which is preliminary data.</text>
</comment>
<feature type="transmembrane region" description="Helical" evidence="1">
    <location>
        <begin position="29"/>
        <end position="52"/>
    </location>
</feature>
<accession>A0ABV2LDC4</accession>
<name>A0ABV2LDC4_9HYPH</name>
<feature type="transmembrane region" description="Helical" evidence="1">
    <location>
        <begin position="72"/>
        <end position="95"/>
    </location>
</feature>
<organism evidence="3 4">
    <name type="scientific">Methylobacterium goesingense</name>
    <dbReference type="NCBI Taxonomy" id="243690"/>
    <lineage>
        <taxon>Bacteria</taxon>
        <taxon>Pseudomonadati</taxon>
        <taxon>Pseudomonadota</taxon>
        <taxon>Alphaproteobacteria</taxon>
        <taxon>Hyphomicrobiales</taxon>
        <taxon>Methylobacteriaceae</taxon>
        <taxon>Methylobacterium</taxon>
    </lineage>
</organism>
<proteinExistence type="predicted"/>
<feature type="domain" description="VTT" evidence="2">
    <location>
        <begin position="91"/>
        <end position="207"/>
    </location>
</feature>
<gene>
    <name evidence="3" type="ORF">ABID43_004304</name>
</gene>
<dbReference type="InterPro" id="IPR053240">
    <property type="entry name" value="VTT_domain"/>
</dbReference>
<feature type="transmembrane region" description="Helical" evidence="1">
    <location>
        <begin position="102"/>
        <end position="127"/>
    </location>
</feature>
<feature type="transmembrane region" description="Helical" evidence="1">
    <location>
        <begin position="155"/>
        <end position="175"/>
    </location>
</feature>
<evidence type="ECO:0000313" key="3">
    <source>
        <dbReference type="EMBL" id="MET3694741.1"/>
    </source>
</evidence>
<protein>
    <submittedName>
        <fullName evidence="3">Membrane protein YdjX (TVP38/TMEM64 family)</fullName>
    </submittedName>
</protein>
<evidence type="ECO:0000259" key="2">
    <source>
        <dbReference type="Pfam" id="PF09335"/>
    </source>
</evidence>
<dbReference type="Proteomes" id="UP001549145">
    <property type="component" value="Unassembled WGS sequence"/>
</dbReference>
<evidence type="ECO:0000313" key="4">
    <source>
        <dbReference type="Proteomes" id="UP001549145"/>
    </source>
</evidence>
<dbReference type="Pfam" id="PF09335">
    <property type="entry name" value="VTT_dom"/>
    <property type="match status" value="1"/>
</dbReference>
<evidence type="ECO:0000256" key="1">
    <source>
        <dbReference type="SAM" id="Phobius"/>
    </source>
</evidence>
<dbReference type="EMBL" id="JBEPMM010000017">
    <property type="protein sequence ID" value="MET3694741.1"/>
    <property type="molecule type" value="Genomic_DNA"/>
</dbReference>
<keyword evidence="1" id="KW-0812">Transmembrane</keyword>
<keyword evidence="1" id="KW-1133">Transmembrane helix</keyword>
<feature type="transmembrane region" description="Helical" evidence="1">
    <location>
        <begin position="187"/>
        <end position="209"/>
    </location>
</feature>
<sequence>MSTRPPSLAEPTPESPAARPTRMRRVLRWLPLLLLVGASLAALVSGASHLLSLDRLLASRAWLIAWVAEDRFRAMVVAYLVYVSAVVVSVPASLFLTMLCGFLFGIVPGALIALASATTGAAIVFTIGRGAAADLLLRRAGPRLAGLAAGFRADAFGYIAFLRLLPIFPFWMTNLAPAAFGVKRSTFVLATLVGLLPGVFIYASTGAAIEEVVLAHESAKAACLAADGLDCENALTLRTLVTPRMVAGLGALAAFALFSVFLRRRFQRTSRAGAAGMEEP</sequence>
<dbReference type="PANTHER" id="PTHR46826:SF1">
    <property type="entry name" value="TVP38_TMEM64 FAMILY MEMBRANE PROTEIN YDJX"/>
    <property type="match status" value="1"/>
</dbReference>
<dbReference type="PANTHER" id="PTHR46826">
    <property type="match status" value="1"/>
</dbReference>